<gene>
    <name evidence="1" type="ORF">EBB54_12370</name>
</gene>
<comment type="caution">
    <text evidence="1">The sequence shown here is derived from an EMBL/GenBank/DDBJ whole genome shotgun (WGS) entry which is preliminary data.</text>
</comment>
<sequence>MLGKFYENVVDVELYCQMVDLIYRLSEHTNKEQLYRWMENSALFFRKPNQEMEDAYGLRYPGEVLERLDEKETVTERQLRALGLALAETKKVQNDGMFIGKQQPSFWKRMKRTLKKNDLFWLGIQYLAEDGSRELYEKLLDFPVQSVEEQIFILSLLPDDHVVWEKVKGTLNLLLGKERKCSVYTHSELYAWLVTRYHERVKGYQKKDIMVLKYLLRLPFSYAREGSAARRELLKAGYTVQEIMYLSMSLLYQARAVNMLKKDGLTAERMAVETCMLFLEGNGEHLDVAGDFCRQLLDDYRYFHVRLEDTTGIFDRLYELLKVENVQTYQLLLSCDRNEERHSRWFRIDLTDPKWQELYFRIDENSFRRWVFETLSLEQYGKEKMEQYLSIYQELTGESFLNHFWNKKNYNLNYIFVKLAEMEILCPLSLLKEYLSECRSNQEQTDQKWENMTDYLKTYMKGLQTPKAVEMLFLTAEEIGISDQGLFAVEDLLLESVGMEDSCKRSYYSYYGSSSFAFSRIDLIRPFLSMEEHRKLFYIIERHIFVNYPDKYLSFLIGVLSKEDHLLWFPREEAREVFLALTETACRRKQLENLRKIYLTEEELEEFNLKKQEREHRHLLLEQKRKTDAIRRDFTRQVAEIRNTESHFSGLYDYVQKHCYESDEKKEKRYITSRYLCSLFQKRNVSMILEREEAGSLCELLKFLFMKEELTFAEVKWILGFVEVMENQKEAA</sequence>
<dbReference type="RefSeq" id="WP_125127622.1">
    <property type="nucleotide sequence ID" value="NZ_RHJS01000002.1"/>
</dbReference>
<accession>A0A3R8JN06</accession>
<name>A0A3R8JN06_9FIRM</name>
<dbReference type="AlphaFoldDB" id="A0A3R8JN06"/>
<protein>
    <submittedName>
        <fullName evidence="1">Uncharacterized protein</fullName>
    </submittedName>
</protein>
<organism evidence="1 2">
    <name type="scientific">Schaedlerella arabinosiphila</name>
    <dbReference type="NCBI Taxonomy" id="2044587"/>
    <lineage>
        <taxon>Bacteria</taxon>
        <taxon>Bacillati</taxon>
        <taxon>Bacillota</taxon>
        <taxon>Clostridia</taxon>
        <taxon>Lachnospirales</taxon>
        <taxon>Lachnospiraceae</taxon>
        <taxon>Schaedlerella</taxon>
    </lineage>
</organism>
<dbReference type="Proteomes" id="UP000274920">
    <property type="component" value="Unassembled WGS sequence"/>
</dbReference>
<evidence type="ECO:0000313" key="2">
    <source>
        <dbReference type="Proteomes" id="UP000274920"/>
    </source>
</evidence>
<evidence type="ECO:0000313" key="1">
    <source>
        <dbReference type="EMBL" id="RRK32075.1"/>
    </source>
</evidence>
<dbReference type="EMBL" id="RHJS01000002">
    <property type="protein sequence ID" value="RRK32075.1"/>
    <property type="molecule type" value="Genomic_DNA"/>
</dbReference>
<reference evidence="1" key="1">
    <citation type="submission" date="2018-10" db="EMBL/GenBank/DDBJ databases">
        <title>Schaedlerella arabinophila gen. nov. sp. nov., isolated from the mouse intestinal tract and comparative analysis with the genome of the closely related altered Schaedler flora strain ASF502.</title>
        <authorList>
            <person name="Miyake S."/>
            <person name="Soh M."/>
            <person name="Seedorf H."/>
        </authorList>
    </citation>
    <scope>NUCLEOTIDE SEQUENCE [LARGE SCALE GENOMIC DNA]</scope>
    <source>
        <strain evidence="1">DSM 106076</strain>
    </source>
</reference>
<proteinExistence type="predicted"/>
<keyword evidence="2" id="KW-1185">Reference proteome</keyword>